<feature type="region of interest" description="Disordered" evidence="2">
    <location>
        <begin position="65"/>
        <end position="86"/>
    </location>
</feature>
<organism evidence="5 6">
    <name type="scientific">Amycolatopsis plumensis</name>
    <dbReference type="NCBI Taxonomy" id="236508"/>
    <lineage>
        <taxon>Bacteria</taxon>
        <taxon>Bacillati</taxon>
        <taxon>Actinomycetota</taxon>
        <taxon>Actinomycetes</taxon>
        <taxon>Pseudonocardiales</taxon>
        <taxon>Pseudonocardiaceae</taxon>
        <taxon>Amycolatopsis</taxon>
    </lineage>
</organism>
<keyword evidence="6" id="KW-1185">Reference proteome</keyword>
<dbReference type="Pfam" id="PF23359">
    <property type="entry name" value="Lsr2_DNA-bd"/>
    <property type="match status" value="1"/>
</dbReference>
<evidence type="ECO:0000256" key="1">
    <source>
        <dbReference type="ARBA" id="ARBA00023125"/>
    </source>
</evidence>
<evidence type="ECO:0000313" key="6">
    <source>
        <dbReference type="Proteomes" id="UP001589535"/>
    </source>
</evidence>
<dbReference type="InterPro" id="IPR042261">
    <property type="entry name" value="Lsr2-like_dimerization"/>
</dbReference>
<dbReference type="InterPro" id="IPR055370">
    <property type="entry name" value="Lsr2_DNA-bd"/>
</dbReference>
<feature type="compositionally biased region" description="Basic residues" evidence="2">
    <location>
        <begin position="136"/>
        <end position="147"/>
    </location>
</feature>
<dbReference type="Gene3D" id="3.30.60.230">
    <property type="entry name" value="Lsr2, dimerization domain"/>
    <property type="match status" value="1"/>
</dbReference>
<protein>
    <submittedName>
        <fullName evidence="5">Lsr2 family protein</fullName>
    </submittedName>
</protein>
<dbReference type="Proteomes" id="UP001589535">
    <property type="component" value="Unassembled WGS sequence"/>
</dbReference>
<name>A0ABV5U366_9PSEU</name>
<proteinExistence type="predicted"/>
<keyword evidence="1" id="KW-0238">DNA-binding</keyword>
<evidence type="ECO:0000259" key="4">
    <source>
        <dbReference type="Pfam" id="PF23359"/>
    </source>
</evidence>
<evidence type="ECO:0000256" key="2">
    <source>
        <dbReference type="SAM" id="MobiDB-lite"/>
    </source>
</evidence>
<evidence type="ECO:0000313" key="5">
    <source>
        <dbReference type="EMBL" id="MFB9684835.1"/>
    </source>
</evidence>
<comment type="caution">
    <text evidence="5">The sequence shown here is derived from an EMBL/GenBank/DDBJ whole genome shotgun (WGS) entry which is preliminary data.</text>
</comment>
<feature type="domain" description="Lsr2 DNA-binding" evidence="4">
    <location>
        <begin position="85"/>
        <end position="120"/>
    </location>
</feature>
<feature type="domain" description="Lsr2 dimerization" evidence="3">
    <location>
        <begin position="1"/>
        <end position="58"/>
    </location>
</feature>
<reference evidence="5 6" key="1">
    <citation type="submission" date="2024-09" db="EMBL/GenBank/DDBJ databases">
        <authorList>
            <person name="Sun Q."/>
            <person name="Mori K."/>
        </authorList>
    </citation>
    <scope>NUCLEOTIDE SEQUENCE [LARGE SCALE GENOMIC DNA]</scope>
    <source>
        <strain evidence="5 6">JCM 13852</strain>
    </source>
</reference>
<dbReference type="EMBL" id="JBHMBK010000007">
    <property type="protein sequence ID" value="MFB9684835.1"/>
    <property type="molecule type" value="Genomic_DNA"/>
</dbReference>
<gene>
    <name evidence="5" type="ORF">ACFFTO_11635</name>
</gene>
<feature type="compositionally biased region" description="Polar residues" evidence="2">
    <location>
        <begin position="67"/>
        <end position="86"/>
    </location>
</feature>
<feature type="region of interest" description="Disordered" evidence="2">
    <location>
        <begin position="120"/>
        <end position="147"/>
    </location>
</feature>
<dbReference type="Gene3D" id="4.10.320.10">
    <property type="entry name" value="E3-binding domain"/>
    <property type="match status" value="1"/>
</dbReference>
<dbReference type="InterPro" id="IPR024412">
    <property type="entry name" value="Lsr2_dim_dom"/>
</dbReference>
<accession>A0ABV5U366</accession>
<sequence>MAQKVRVEVLDDLDGGEAAETVAFGLDGVSYEIDLSAENAEALRGEFERFVQAARRVGGRRMKVALGQSTSEATTRSSGTGKVNSREYNQQVREWAAANGYEVAERGRLSSELIEAYETARTTPAEVEAEPAEKPARKRAPRKKAAV</sequence>
<dbReference type="RefSeq" id="WP_378191960.1">
    <property type="nucleotide sequence ID" value="NZ_JBHMBK010000007.1"/>
</dbReference>
<evidence type="ECO:0000259" key="3">
    <source>
        <dbReference type="Pfam" id="PF11774"/>
    </source>
</evidence>
<dbReference type="InterPro" id="IPR036625">
    <property type="entry name" value="E3-bd_dom_sf"/>
</dbReference>
<dbReference type="Pfam" id="PF11774">
    <property type="entry name" value="Lsr2"/>
    <property type="match status" value="1"/>
</dbReference>